<feature type="compositionally biased region" description="Polar residues" evidence="4">
    <location>
        <begin position="168"/>
        <end position="181"/>
    </location>
</feature>
<sequence length="726" mass="85778">MSDFIPLRTKSTPAAQLNCNAPPFKKRKGVEQPIAVKPLKEEETDVIKQKGQQTIITPTATPIVHEISPTTNLITLEKIASSKTWKRSKPVEHKIMKNEKTGITKQIDKKVISEREEKNGSVPIKFEQQTLKYAFFVRRKKENKITSTPLTDEESQQKEKKVIEEKNNPQNEQPTIENQVLVNEENPQKEEVKEEVKEKTEEEKKPESKKEKRNKKRNYKREYEEEQIEEQEVIESLEEDEWKQVDKSGKVRPVKDKKGESKKQRKKKEEEEKKKRKEEEERKRKEEEERIKKEEEEKARKEEEERIKKEEEERKRKEEEERIKKEEEERKRKEEEERNKEEEERKRKEEEEKVRKEEEERKKKEEEMKNIFTRTLKESKNEGGKRYNLSEMESYRKCGIKLPEDVRNRFNLIYHETVERIENSKSRNEPKPITLFSSMLDENQKKVSKMLVILNQLSQETNLEEAAKSLIYYLRSEEDIKIFITQFVKRCVNENKFCKLYVRFIQTLRQQNGLTQNVAQGATILSGALLEKAYDYFHKLPEPKIIQEGMSQQEIEKLKEEESIEQVEYRGTVNLIANLFELGLVNERLPLTCLQELSKDVNDMKIDAYITLCSKIGEKMMNTDNTSPIYGEIIEVFNKAKELEKNNNLSKRIRLLLMNIIQMMESGWTVSPFISLQSTPMPQTPSLTSSATPLGNPNDSLMISTHHKMKKEEISVPKASIKYSSK</sequence>
<dbReference type="GO" id="GO:0016281">
    <property type="term" value="C:eukaryotic translation initiation factor 4F complex"/>
    <property type="evidence" value="ECO:0007669"/>
    <property type="project" value="TreeGrafter"/>
</dbReference>
<proteinExistence type="inferred from homology"/>
<dbReference type="SUPFAM" id="SSF48371">
    <property type="entry name" value="ARM repeat"/>
    <property type="match status" value="1"/>
</dbReference>
<protein>
    <submittedName>
        <fullName evidence="6">Non-muscle caldesmon, putative</fullName>
    </submittedName>
</protein>
<dbReference type="AlphaFoldDB" id="B0E5L5"/>
<evidence type="ECO:0000313" key="6">
    <source>
        <dbReference type="EMBL" id="EDR30184.1"/>
    </source>
</evidence>
<dbReference type="VEuPathDB" id="AmoebaDB:EDI_345250"/>
<accession>B0E5L5</accession>
<comment type="similarity">
    <text evidence="1">Belongs to the eukaryotic initiation factor 4G family.</text>
</comment>
<reference evidence="7" key="1">
    <citation type="submission" date="2007-12" db="EMBL/GenBank/DDBJ databases">
        <title>Annotation of Entamoeba dispar SAW760.</title>
        <authorList>
            <person name="Lorenzi H."/>
            <person name="Inman J."/>
            <person name="Schobel S."/>
            <person name="Amedeo P."/>
            <person name="Caler E."/>
        </authorList>
    </citation>
    <scope>NUCLEOTIDE SEQUENCE [LARGE SCALE GENOMIC DNA]</scope>
    <source>
        <strain evidence="7">ATCC PRA-260 / SAW760</strain>
    </source>
</reference>
<keyword evidence="2" id="KW-0396">Initiation factor</keyword>
<organism evidence="7">
    <name type="scientific">Entamoeba dispar (strain ATCC PRA-260 / SAW760)</name>
    <dbReference type="NCBI Taxonomy" id="370354"/>
    <lineage>
        <taxon>Eukaryota</taxon>
        <taxon>Amoebozoa</taxon>
        <taxon>Evosea</taxon>
        <taxon>Archamoebae</taxon>
        <taxon>Mastigamoebida</taxon>
        <taxon>Entamoebidae</taxon>
        <taxon>Entamoeba</taxon>
    </lineage>
</organism>
<dbReference type="OMA" id="GGERMDM"/>
<dbReference type="GO" id="GO:0003729">
    <property type="term" value="F:mRNA binding"/>
    <property type="evidence" value="ECO:0007669"/>
    <property type="project" value="TreeGrafter"/>
</dbReference>
<feature type="compositionally biased region" description="Acidic residues" evidence="4">
    <location>
        <begin position="224"/>
        <end position="241"/>
    </location>
</feature>
<dbReference type="KEGG" id="edi:EDI_345250"/>
<feature type="region of interest" description="Disordered" evidence="4">
    <location>
        <begin position="146"/>
        <end position="349"/>
    </location>
</feature>
<feature type="compositionally biased region" description="Basic and acidic residues" evidence="4">
    <location>
        <begin position="242"/>
        <end position="349"/>
    </location>
</feature>
<dbReference type="EMBL" id="DS547810">
    <property type="protein sequence ID" value="EDR30184.1"/>
    <property type="molecule type" value="Genomic_DNA"/>
</dbReference>
<dbReference type="GO" id="GO:0003743">
    <property type="term" value="F:translation initiation factor activity"/>
    <property type="evidence" value="ECO:0007669"/>
    <property type="project" value="UniProtKB-KW"/>
</dbReference>
<dbReference type="InterPro" id="IPR016024">
    <property type="entry name" value="ARM-type_fold"/>
</dbReference>
<evidence type="ECO:0000256" key="2">
    <source>
        <dbReference type="ARBA" id="ARBA00022540"/>
    </source>
</evidence>
<evidence type="ECO:0000256" key="3">
    <source>
        <dbReference type="ARBA" id="ARBA00022917"/>
    </source>
</evidence>
<dbReference type="OrthoDB" id="10418822at2759"/>
<evidence type="ECO:0000256" key="1">
    <source>
        <dbReference type="ARBA" id="ARBA00005775"/>
    </source>
</evidence>
<gene>
    <name evidence="6" type="ORF">EDI_345250</name>
</gene>
<keyword evidence="7" id="KW-1185">Reference proteome</keyword>
<feature type="compositionally biased region" description="Basic and acidic residues" evidence="4">
    <location>
        <begin position="186"/>
        <end position="210"/>
    </location>
</feature>
<dbReference type="PANTHER" id="PTHR23253:SF9">
    <property type="entry name" value="EUKARYOTIC TRANSLATION INITIATION FACTOR 4 GAMMA 2"/>
    <property type="match status" value="1"/>
</dbReference>
<evidence type="ECO:0000259" key="5">
    <source>
        <dbReference type="SMART" id="SM00543"/>
    </source>
</evidence>
<keyword evidence="3" id="KW-0648">Protein biosynthesis</keyword>
<dbReference type="SMART" id="SM00543">
    <property type="entry name" value="MIF4G"/>
    <property type="match status" value="1"/>
</dbReference>
<dbReference type="PANTHER" id="PTHR23253">
    <property type="entry name" value="EUKARYOTIC TRANSLATION INITIATION FACTOR 4 GAMMA"/>
    <property type="match status" value="1"/>
</dbReference>
<dbReference type="InterPro" id="IPR003890">
    <property type="entry name" value="MIF4G-like_typ-3"/>
</dbReference>
<dbReference type="eggNOG" id="ENOG502RFGC">
    <property type="taxonomic scope" value="Eukaryota"/>
</dbReference>
<evidence type="ECO:0000256" key="4">
    <source>
        <dbReference type="SAM" id="MobiDB-lite"/>
    </source>
</evidence>
<dbReference type="Gene3D" id="1.25.40.180">
    <property type="match status" value="1"/>
</dbReference>
<feature type="domain" description="MIF4G" evidence="5">
    <location>
        <begin position="447"/>
        <end position="667"/>
    </location>
</feature>
<dbReference type="GeneID" id="5878573"/>
<dbReference type="Proteomes" id="UP000008076">
    <property type="component" value="Unassembled WGS sequence"/>
</dbReference>
<dbReference type="RefSeq" id="XP_001733692.1">
    <property type="nucleotide sequence ID" value="XM_001733640.1"/>
</dbReference>
<feature type="compositionally biased region" description="Basic and acidic residues" evidence="4">
    <location>
        <begin position="155"/>
        <end position="167"/>
    </location>
</feature>
<evidence type="ECO:0000313" key="7">
    <source>
        <dbReference type="Proteomes" id="UP000008076"/>
    </source>
</evidence>
<name>B0E5L5_ENTDS</name>